<feature type="transmembrane region" description="Helical" evidence="8">
    <location>
        <begin position="93"/>
        <end position="113"/>
    </location>
</feature>
<dbReference type="InterPro" id="IPR036890">
    <property type="entry name" value="HATPase_C_sf"/>
</dbReference>
<dbReference type="PANTHER" id="PTHR41523">
    <property type="entry name" value="TWO-COMPONENT SYSTEM SENSOR PROTEIN"/>
    <property type="match status" value="1"/>
</dbReference>
<dbReference type="RefSeq" id="WP_146297750.1">
    <property type="nucleotide sequence ID" value="NZ_CP042301.2"/>
</dbReference>
<dbReference type="SUPFAM" id="SSF55874">
    <property type="entry name" value="ATPase domain of HSP90 chaperone/DNA topoisomerase II/histidine kinase"/>
    <property type="match status" value="1"/>
</dbReference>
<dbReference type="KEGG" id="niy:FQ775_01210"/>
<keyword evidence="5" id="KW-0547">Nucleotide-binding</keyword>
<keyword evidence="4" id="KW-0808">Transferase</keyword>
<dbReference type="AlphaFoldDB" id="A0A5B8KU60"/>
<accession>A0A5B8KU60</accession>
<evidence type="ECO:0000256" key="5">
    <source>
        <dbReference type="ARBA" id="ARBA00022741"/>
    </source>
</evidence>
<dbReference type="GO" id="GO:0005524">
    <property type="term" value="F:ATP binding"/>
    <property type="evidence" value="ECO:0007669"/>
    <property type="project" value="UniProtKB-KW"/>
</dbReference>
<evidence type="ECO:0000256" key="6">
    <source>
        <dbReference type="ARBA" id="ARBA00022777"/>
    </source>
</evidence>
<evidence type="ECO:0000259" key="9">
    <source>
        <dbReference type="SMART" id="SM00065"/>
    </source>
</evidence>
<evidence type="ECO:0000313" key="12">
    <source>
        <dbReference type="Proteomes" id="UP000321389"/>
    </source>
</evidence>
<evidence type="ECO:0000256" key="1">
    <source>
        <dbReference type="ARBA" id="ARBA00000085"/>
    </source>
</evidence>
<dbReference type="Proteomes" id="UP000321389">
    <property type="component" value="Chromosome"/>
</dbReference>
<evidence type="ECO:0000259" key="10">
    <source>
        <dbReference type="SMART" id="SM00911"/>
    </source>
</evidence>
<reference evidence="11" key="1">
    <citation type="submission" date="2020-04" db="EMBL/GenBank/DDBJ databases">
        <title>Nitratireductor sp. nov. isolated from mangrove soil.</title>
        <authorList>
            <person name="Ye Y."/>
        </authorList>
    </citation>
    <scope>NUCLEOTIDE SEQUENCE</scope>
    <source>
        <strain evidence="11">SY7</strain>
    </source>
</reference>
<dbReference type="EC" id="2.7.13.3" evidence="2"/>
<gene>
    <name evidence="11" type="ORF">FQ775_01210</name>
</gene>
<organism evidence="11 12">
    <name type="scientific">Nitratireductor mangrovi</name>
    <dbReference type="NCBI Taxonomy" id="2599600"/>
    <lineage>
        <taxon>Bacteria</taxon>
        <taxon>Pseudomonadati</taxon>
        <taxon>Pseudomonadota</taxon>
        <taxon>Alphaproteobacteria</taxon>
        <taxon>Hyphomicrobiales</taxon>
        <taxon>Phyllobacteriaceae</taxon>
        <taxon>Nitratireductor</taxon>
    </lineage>
</organism>
<dbReference type="Pfam" id="PF13185">
    <property type="entry name" value="GAF_2"/>
    <property type="match status" value="1"/>
</dbReference>
<dbReference type="SUPFAM" id="SSF55781">
    <property type="entry name" value="GAF domain-like"/>
    <property type="match status" value="1"/>
</dbReference>
<dbReference type="InterPro" id="IPR003018">
    <property type="entry name" value="GAF"/>
</dbReference>
<proteinExistence type="predicted"/>
<comment type="catalytic activity">
    <reaction evidence="1">
        <text>ATP + protein L-histidine = ADP + protein N-phospho-L-histidine.</text>
        <dbReference type="EC" id="2.7.13.3"/>
    </reaction>
</comment>
<feature type="transmembrane region" description="Helical" evidence="8">
    <location>
        <begin position="54"/>
        <end position="87"/>
    </location>
</feature>
<sequence>MPRPGTRAFQRFPAVSVEPRSLQAFALATASVAVALAVRWVLGLFDPSTPPFAAFLVAIVVTSILAGSAAGVFAAAAGLLTSVLMIAPQVPSAFGWGGIFQFIATSGLIIWIADEYRRLLRNVQQKEITLARQQELMEAENSVLAMIAEDRPLVETMRGIAETIERYLDHQVLASVLLLDAKEKKLRHCAAPRLPKAYNEAIDGLDIGPAVGSCGTAAYRGEPVYVSDIQTDPLWKDFRSLADEHGLRACWSTPFKTPSGTVLGTFAVYHRQPHAPQSSEIEIVNLLTKIAVLAVERNNTNEQRELLLRELVHRVKNSMAVVRSVASTSLRPHVDREHYRDFEKRLTALGEVQSLLTKASWAGVDLKTLLDQLAIQPFTGTSDRFRVKGPPVTLPAAITLPFAMAIHELCTNALKYGALKSSDGIVTVEWGFRGTGSQANFCLTWTERGGPTVRPPQTTGFGSLMIEKALAHALGGTAQWKYQPEGLICEILLPKSAFAEVDPEV</sequence>
<keyword evidence="6" id="KW-0418">Kinase</keyword>
<feature type="domain" description="GAF" evidence="9">
    <location>
        <begin position="152"/>
        <end position="305"/>
    </location>
</feature>
<evidence type="ECO:0000313" key="11">
    <source>
        <dbReference type="EMBL" id="QDY99100.1"/>
    </source>
</evidence>
<dbReference type="Pfam" id="PF07536">
    <property type="entry name" value="HWE_HK"/>
    <property type="match status" value="1"/>
</dbReference>
<name>A0A5B8KU60_9HYPH</name>
<keyword evidence="8" id="KW-1133">Transmembrane helix</keyword>
<dbReference type="SMART" id="SM00065">
    <property type="entry name" value="GAF"/>
    <property type="match status" value="1"/>
</dbReference>
<keyword evidence="12" id="KW-1185">Reference proteome</keyword>
<dbReference type="OrthoDB" id="341208at2"/>
<dbReference type="GO" id="GO:0004673">
    <property type="term" value="F:protein histidine kinase activity"/>
    <property type="evidence" value="ECO:0007669"/>
    <property type="project" value="UniProtKB-EC"/>
</dbReference>
<keyword evidence="8" id="KW-0472">Membrane</keyword>
<dbReference type="Gene3D" id="3.30.450.40">
    <property type="match status" value="1"/>
</dbReference>
<feature type="domain" description="Signal transduction histidine kinase HWE region" evidence="10">
    <location>
        <begin position="310"/>
        <end position="391"/>
    </location>
</feature>
<dbReference type="PANTHER" id="PTHR41523:SF7">
    <property type="entry name" value="HISTIDINE KINASE"/>
    <property type="match status" value="1"/>
</dbReference>
<keyword evidence="8" id="KW-0812">Transmembrane</keyword>
<dbReference type="InterPro" id="IPR011102">
    <property type="entry name" value="Sig_transdc_His_kinase_HWE"/>
</dbReference>
<protein>
    <recommendedName>
        <fullName evidence="2">histidine kinase</fullName>
        <ecNumber evidence="2">2.7.13.3</ecNumber>
    </recommendedName>
</protein>
<dbReference type="EMBL" id="CP042301">
    <property type="protein sequence ID" value="QDY99100.1"/>
    <property type="molecule type" value="Genomic_DNA"/>
</dbReference>
<dbReference type="SMART" id="SM00911">
    <property type="entry name" value="HWE_HK"/>
    <property type="match status" value="1"/>
</dbReference>
<dbReference type="InterPro" id="IPR029016">
    <property type="entry name" value="GAF-like_dom_sf"/>
</dbReference>
<feature type="transmembrane region" description="Helical" evidence="8">
    <location>
        <begin position="22"/>
        <end position="42"/>
    </location>
</feature>
<evidence type="ECO:0000256" key="7">
    <source>
        <dbReference type="ARBA" id="ARBA00022840"/>
    </source>
</evidence>
<evidence type="ECO:0000256" key="4">
    <source>
        <dbReference type="ARBA" id="ARBA00022679"/>
    </source>
</evidence>
<evidence type="ECO:0000256" key="8">
    <source>
        <dbReference type="SAM" id="Phobius"/>
    </source>
</evidence>
<evidence type="ECO:0000256" key="3">
    <source>
        <dbReference type="ARBA" id="ARBA00022553"/>
    </source>
</evidence>
<dbReference type="Gene3D" id="3.30.565.10">
    <property type="entry name" value="Histidine kinase-like ATPase, C-terminal domain"/>
    <property type="match status" value="1"/>
</dbReference>
<keyword evidence="7" id="KW-0067">ATP-binding</keyword>
<keyword evidence="3" id="KW-0597">Phosphoprotein</keyword>
<evidence type="ECO:0000256" key="2">
    <source>
        <dbReference type="ARBA" id="ARBA00012438"/>
    </source>
</evidence>